<evidence type="ECO:0008006" key="3">
    <source>
        <dbReference type="Google" id="ProtNLM"/>
    </source>
</evidence>
<evidence type="ECO:0000313" key="2">
    <source>
        <dbReference type="Proteomes" id="UP000177869"/>
    </source>
</evidence>
<dbReference type="SUPFAM" id="SSF158446">
    <property type="entry name" value="IVS-encoded protein-like"/>
    <property type="match status" value="1"/>
</dbReference>
<dbReference type="EMBL" id="MFTI01000020">
    <property type="protein sequence ID" value="OGI59969.1"/>
    <property type="molecule type" value="Genomic_DNA"/>
</dbReference>
<evidence type="ECO:0000313" key="1">
    <source>
        <dbReference type="EMBL" id="OGI59969.1"/>
    </source>
</evidence>
<proteinExistence type="predicted"/>
<dbReference type="AlphaFoldDB" id="A0A1F6URI5"/>
<name>A0A1F6URI5_9BACT</name>
<dbReference type="PANTHER" id="PTHR38471">
    <property type="entry name" value="FOUR HELIX BUNDLE PROTEIN"/>
    <property type="match status" value="1"/>
</dbReference>
<comment type="caution">
    <text evidence="1">The sequence shown here is derived from an EMBL/GenBank/DDBJ whole genome shotgun (WGS) entry which is preliminary data.</text>
</comment>
<dbReference type="NCBIfam" id="TIGR02436">
    <property type="entry name" value="four helix bundle protein"/>
    <property type="match status" value="1"/>
</dbReference>
<reference evidence="1 2" key="1">
    <citation type="journal article" date="2016" name="Nat. Commun.">
        <title>Thousands of microbial genomes shed light on interconnected biogeochemical processes in an aquifer system.</title>
        <authorList>
            <person name="Anantharaman K."/>
            <person name="Brown C.T."/>
            <person name="Hug L.A."/>
            <person name="Sharon I."/>
            <person name="Castelle C.J."/>
            <person name="Probst A.J."/>
            <person name="Thomas B.C."/>
            <person name="Singh A."/>
            <person name="Wilkins M.J."/>
            <person name="Karaoz U."/>
            <person name="Brodie E.L."/>
            <person name="Williams K.H."/>
            <person name="Hubbard S.S."/>
            <person name="Banfield J.F."/>
        </authorList>
    </citation>
    <scope>NUCLEOTIDE SEQUENCE [LARGE SCALE GENOMIC DNA]</scope>
</reference>
<protein>
    <recommendedName>
        <fullName evidence="3">Four helix bundle protein</fullName>
    </recommendedName>
</protein>
<dbReference type="STRING" id="1801732.A2814_01540"/>
<accession>A0A1F6URI5</accession>
<dbReference type="InterPro" id="IPR012657">
    <property type="entry name" value="23S_rRNA-intervening_sequence"/>
</dbReference>
<dbReference type="Gene3D" id="1.20.1440.60">
    <property type="entry name" value="23S rRNA-intervening sequence"/>
    <property type="match status" value="1"/>
</dbReference>
<dbReference type="Proteomes" id="UP000177869">
    <property type="component" value="Unassembled WGS sequence"/>
</dbReference>
<dbReference type="CDD" id="cd16377">
    <property type="entry name" value="23S_rRNA_IVP_like"/>
    <property type="match status" value="1"/>
</dbReference>
<sequence>MKTYKDLIVWQKSIELVTATYYLTDKFPKEEIFGLTSQVRRAVVSIASNIAEGKMRGGDVEFRRFLLIAFASGAELETQLIIARKLPKTTKLDYNKVDSLLQEVMKMLNKLISQLEPGN</sequence>
<dbReference type="Pfam" id="PF05635">
    <property type="entry name" value="23S_rRNA_IVP"/>
    <property type="match status" value="1"/>
</dbReference>
<dbReference type="PANTHER" id="PTHR38471:SF2">
    <property type="entry name" value="FOUR HELIX BUNDLE PROTEIN"/>
    <property type="match status" value="1"/>
</dbReference>
<dbReference type="InterPro" id="IPR036583">
    <property type="entry name" value="23S_rRNA_IVS_sf"/>
</dbReference>
<organism evidence="1 2">
    <name type="scientific">Candidatus Nomurabacteria bacterium RIFCSPHIGHO2_01_FULL_38_19</name>
    <dbReference type="NCBI Taxonomy" id="1801732"/>
    <lineage>
        <taxon>Bacteria</taxon>
        <taxon>Candidatus Nomuraibacteriota</taxon>
    </lineage>
</organism>
<gene>
    <name evidence="1" type="ORF">A2814_01540</name>
</gene>